<comment type="caution">
    <text evidence="2">The sequence shown here is derived from an EMBL/GenBank/DDBJ whole genome shotgun (WGS) entry which is preliminary data.</text>
</comment>
<dbReference type="AlphaFoldDB" id="A0A8J3RV88"/>
<dbReference type="InterPro" id="IPR012544">
    <property type="entry name" value="PHb"/>
</dbReference>
<reference evidence="2 3" key="1">
    <citation type="submission" date="2021-01" db="EMBL/GenBank/DDBJ databases">
        <title>Whole genome shotgun sequence of Planobispora longispora NBRC 13918.</title>
        <authorList>
            <person name="Komaki H."/>
            <person name="Tamura T."/>
        </authorList>
    </citation>
    <scope>NUCLEOTIDE SEQUENCE [LARGE SCALE GENOMIC DNA]</scope>
    <source>
        <strain evidence="2 3">NBRC 13918</strain>
    </source>
</reference>
<protein>
    <recommendedName>
        <fullName evidence="1">Bacterial Pleckstrin homology domain-containing protein</fullName>
    </recommendedName>
</protein>
<evidence type="ECO:0000313" key="2">
    <source>
        <dbReference type="EMBL" id="GIH80184.1"/>
    </source>
</evidence>
<name>A0A8J3RV88_9ACTN</name>
<dbReference type="Pfam" id="PF08000">
    <property type="entry name" value="bPH_1"/>
    <property type="match status" value="1"/>
</dbReference>
<evidence type="ECO:0000313" key="3">
    <source>
        <dbReference type="Proteomes" id="UP000616724"/>
    </source>
</evidence>
<dbReference type="EMBL" id="BOOH01000056">
    <property type="protein sequence ID" value="GIH80184.1"/>
    <property type="molecule type" value="Genomic_DNA"/>
</dbReference>
<gene>
    <name evidence="2" type="ORF">Plo01_66130</name>
</gene>
<feature type="domain" description="Bacterial Pleckstrin homology" evidence="1">
    <location>
        <begin position="24"/>
        <end position="133"/>
    </location>
</feature>
<evidence type="ECO:0000259" key="1">
    <source>
        <dbReference type="Pfam" id="PF08000"/>
    </source>
</evidence>
<sequence>MITDDPRTPRSREVVNDMAEIAFDSQEQLQQIQDGLMPGEQIIAVYDAIGAGTGFLGLTDKRVIVQDKSFVGKKVAITSIPYSKISSVSVVSNKSFAGSFFSSGTIALNVGTHTYEMEFRGDGKAHHVHSVILHFITR</sequence>
<proteinExistence type="predicted"/>
<accession>A0A8J3RV88</accession>
<dbReference type="InterPro" id="IPR037063">
    <property type="entry name" value="PHb_sf"/>
</dbReference>
<dbReference type="Proteomes" id="UP000616724">
    <property type="component" value="Unassembled WGS sequence"/>
</dbReference>
<dbReference type="Gene3D" id="2.30.29.50">
    <property type="entry name" value="Bacterial Pleckstrin homology domain"/>
    <property type="match status" value="1"/>
</dbReference>
<dbReference type="SUPFAM" id="SSF50729">
    <property type="entry name" value="PH domain-like"/>
    <property type="match status" value="1"/>
</dbReference>
<keyword evidence="3" id="KW-1185">Reference proteome</keyword>
<organism evidence="2 3">
    <name type="scientific">Planobispora longispora</name>
    <dbReference type="NCBI Taxonomy" id="28887"/>
    <lineage>
        <taxon>Bacteria</taxon>
        <taxon>Bacillati</taxon>
        <taxon>Actinomycetota</taxon>
        <taxon>Actinomycetes</taxon>
        <taxon>Streptosporangiales</taxon>
        <taxon>Streptosporangiaceae</taxon>
        <taxon>Planobispora</taxon>
    </lineage>
</organism>